<accession>A0ACC3SG51</accession>
<name>A0ACC3SG51_9PEZI</name>
<evidence type="ECO:0000313" key="1">
    <source>
        <dbReference type="EMBL" id="KAK8211486.1"/>
    </source>
</evidence>
<proteinExistence type="predicted"/>
<reference evidence="1" key="1">
    <citation type="submission" date="2024-02" db="EMBL/GenBank/DDBJ databases">
        <title>Metagenome Assembled Genome of Zalaria obscura JY119.</title>
        <authorList>
            <person name="Vighnesh L."/>
            <person name="Jagadeeshwari U."/>
            <person name="Venkata Ramana C."/>
            <person name="Sasikala C."/>
        </authorList>
    </citation>
    <scope>NUCLEOTIDE SEQUENCE</scope>
    <source>
        <strain evidence="1">JY119</strain>
    </source>
</reference>
<comment type="caution">
    <text evidence="1">The sequence shown here is derived from an EMBL/GenBank/DDBJ whole genome shotgun (WGS) entry which is preliminary data.</text>
</comment>
<organism evidence="1 2">
    <name type="scientific">Zalaria obscura</name>
    <dbReference type="NCBI Taxonomy" id="2024903"/>
    <lineage>
        <taxon>Eukaryota</taxon>
        <taxon>Fungi</taxon>
        <taxon>Dikarya</taxon>
        <taxon>Ascomycota</taxon>
        <taxon>Pezizomycotina</taxon>
        <taxon>Dothideomycetes</taxon>
        <taxon>Dothideomycetidae</taxon>
        <taxon>Dothideales</taxon>
        <taxon>Zalariaceae</taxon>
        <taxon>Zalaria</taxon>
    </lineage>
</organism>
<keyword evidence="2" id="KW-1185">Reference proteome</keyword>
<gene>
    <name evidence="1" type="ORF">M8818_003139</name>
</gene>
<dbReference type="Proteomes" id="UP001320706">
    <property type="component" value="Unassembled WGS sequence"/>
</dbReference>
<evidence type="ECO:0000313" key="2">
    <source>
        <dbReference type="Proteomes" id="UP001320706"/>
    </source>
</evidence>
<protein>
    <submittedName>
        <fullName evidence="1">Uncharacterized protein</fullName>
    </submittedName>
</protein>
<dbReference type="EMBL" id="JAMKPW020000013">
    <property type="protein sequence ID" value="KAK8211486.1"/>
    <property type="molecule type" value="Genomic_DNA"/>
</dbReference>
<sequence>MQVDRNAIGLDMEASVFFKLCQHLGIRSLGVIKGVSDFGDGNKGRDPRVYESSLQRTAEALEQWVAHRQPNLPIKVNEGDQPGAQLALGYYNNFVKVVLDALCHSWHPAKYTNPDGAMIEAKDIKGLKIVMPEDNRANFFAEPRHIFTLTSDYGVRDVKVGGLAMIRNLHYKAGYLIDFPRTINSLVDNRDSSYQVECFFKSLAARPYLASGGAAGEAQANNVPWKEFMQWLSKEAEVEKRIAQEKAGRSLSDSAASGPKPGAEKVRTSGASVWEWFGT</sequence>